<feature type="chain" id="PRO_5040153036" evidence="4">
    <location>
        <begin position="22"/>
        <end position="379"/>
    </location>
</feature>
<dbReference type="GO" id="GO:0005615">
    <property type="term" value="C:extracellular space"/>
    <property type="evidence" value="ECO:0007669"/>
    <property type="project" value="TreeGrafter"/>
</dbReference>
<dbReference type="Proteomes" id="UP001154329">
    <property type="component" value="Chromosome 4"/>
</dbReference>
<sequence>MFLLNVASCMLIILITCVVSGESILCDTCTCKNSIINCTENGLMDILDLWDHSDVLKDATLMHFDDNGIVHVKQLPPSKVRYLSLRKNKINKIDEMAFINLKLLLELDLSYNSLTAESLNPDIFKINNEDTSRPGSLIHLRLDYNNIHSLLPHTFKELSNLVSLTLAGNPLTVIDRATSFAMSSLPMLKILNLSNTSLNELPDHLLHTPRFLEILNLSNNKFTQIPQGLDEAHALQRLDFSSNPIKNIFFPKMASLKVLHLSHMPELNNIGPRAFSLLNVLEEFHCTHNNKLKSIDPTAFSYKLNDGLESELWPQIIKLDLSYNALGYLDSRLLSRWDTLEELNLQGNKWICDCVNQWLVSTLAPMVESRHPEFLNDFT</sequence>
<dbReference type="GO" id="GO:0031012">
    <property type="term" value="C:extracellular matrix"/>
    <property type="evidence" value="ECO:0007669"/>
    <property type="project" value="TreeGrafter"/>
</dbReference>
<accession>A0A9P0JFF0</accession>
<evidence type="ECO:0000256" key="4">
    <source>
        <dbReference type="SAM" id="SignalP"/>
    </source>
</evidence>
<evidence type="ECO:0000256" key="1">
    <source>
        <dbReference type="ARBA" id="ARBA00022614"/>
    </source>
</evidence>
<protein>
    <submittedName>
        <fullName evidence="5">Uncharacterized protein</fullName>
    </submittedName>
</protein>
<reference evidence="5" key="1">
    <citation type="submission" date="2022-02" db="EMBL/GenBank/DDBJ databases">
        <authorList>
            <person name="King R."/>
        </authorList>
    </citation>
    <scope>NUCLEOTIDE SEQUENCE</scope>
</reference>
<dbReference type="AlphaFoldDB" id="A0A9P0JFF0"/>
<dbReference type="Gene3D" id="3.80.10.10">
    <property type="entry name" value="Ribonuclease Inhibitor"/>
    <property type="match status" value="3"/>
</dbReference>
<keyword evidence="6" id="KW-1185">Reference proteome</keyword>
<evidence type="ECO:0000313" key="5">
    <source>
        <dbReference type="EMBL" id="CAH1738117.1"/>
    </source>
</evidence>
<dbReference type="PANTHER" id="PTHR24373">
    <property type="entry name" value="SLIT RELATED LEUCINE-RICH REPEAT NEURONAL PROTEIN"/>
    <property type="match status" value="1"/>
</dbReference>
<evidence type="ECO:0000313" key="6">
    <source>
        <dbReference type="Proteomes" id="UP001154329"/>
    </source>
</evidence>
<evidence type="ECO:0000256" key="2">
    <source>
        <dbReference type="ARBA" id="ARBA00022729"/>
    </source>
</evidence>
<dbReference type="Pfam" id="PF13855">
    <property type="entry name" value="LRR_8"/>
    <property type="match status" value="2"/>
</dbReference>
<keyword evidence="2 4" id="KW-0732">Signal</keyword>
<dbReference type="EMBL" id="OU899037">
    <property type="protein sequence ID" value="CAH1738117.1"/>
    <property type="molecule type" value="Genomic_DNA"/>
</dbReference>
<dbReference type="SUPFAM" id="SSF52058">
    <property type="entry name" value="L domain-like"/>
    <property type="match status" value="1"/>
</dbReference>
<dbReference type="SMART" id="SM00369">
    <property type="entry name" value="LRR_TYP"/>
    <property type="match status" value="6"/>
</dbReference>
<dbReference type="PROSITE" id="PS51450">
    <property type="entry name" value="LRR"/>
    <property type="match status" value="1"/>
</dbReference>
<feature type="signal peptide" evidence="4">
    <location>
        <begin position="1"/>
        <end position="21"/>
    </location>
</feature>
<name>A0A9P0JFF0_APHGO</name>
<dbReference type="Pfam" id="PF00560">
    <property type="entry name" value="LRR_1"/>
    <property type="match status" value="1"/>
</dbReference>
<keyword evidence="3" id="KW-0677">Repeat</keyword>
<gene>
    <name evidence="5" type="ORF">APHIGO_LOCUS11522</name>
</gene>
<dbReference type="InterPro" id="IPR032675">
    <property type="entry name" value="LRR_dom_sf"/>
</dbReference>
<dbReference type="InterPro" id="IPR001611">
    <property type="entry name" value="Leu-rich_rpt"/>
</dbReference>
<dbReference type="PANTHER" id="PTHR24373:SF385">
    <property type="entry name" value="GH01279P-RELATED"/>
    <property type="match status" value="1"/>
</dbReference>
<reference evidence="5" key="2">
    <citation type="submission" date="2022-10" db="EMBL/GenBank/DDBJ databases">
        <authorList>
            <consortium name="ENA_rothamsted_submissions"/>
            <consortium name="culmorum"/>
            <person name="King R."/>
        </authorList>
    </citation>
    <scope>NUCLEOTIDE SEQUENCE</scope>
</reference>
<dbReference type="InterPro" id="IPR003591">
    <property type="entry name" value="Leu-rich_rpt_typical-subtyp"/>
</dbReference>
<evidence type="ECO:0000256" key="3">
    <source>
        <dbReference type="ARBA" id="ARBA00022737"/>
    </source>
</evidence>
<organism evidence="5 6">
    <name type="scientific">Aphis gossypii</name>
    <name type="common">Cotton aphid</name>
    <dbReference type="NCBI Taxonomy" id="80765"/>
    <lineage>
        <taxon>Eukaryota</taxon>
        <taxon>Metazoa</taxon>
        <taxon>Ecdysozoa</taxon>
        <taxon>Arthropoda</taxon>
        <taxon>Hexapoda</taxon>
        <taxon>Insecta</taxon>
        <taxon>Pterygota</taxon>
        <taxon>Neoptera</taxon>
        <taxon>Paraneoptera</taxon>
        <taxon>Hemiptera</taxon>
        <taxon>Sternorrhyncha</taxon>
        <taxon>Aphidomorpha</taxon>
        <taxon>Aphidoidea</taxon>
        <taxon>Aphididae</taxon>
        <taxon>Aphidini</taxon>
        <taxon>Aphis</taxon>
        <taxon>Aphis</taxon>
    </lineage>
</organism>
<keyword evidence="1" id="KW-0433">Leucine-rich repeat</keyword>
<proteinExistence type="predicted"/>
<dbReference type="InterPro" id="IPR050328">
    <property type="entry name" value="Dev_Immune_Receptor"/>
</dbReference>